<keyword evidence="9" id="KW-1185">Reference proteome</keyword>
<dbReference type="PROSITE" id="PS00502">
    <property type="entry name" value="POLYGALACTURONASE"/>
    <property type="match status" value="1"/>
</dbReference>
<dbReference type="Pfam" id="PF00295">
    <property type="entry name" value="Glyco_hydro_28"/>
    <property type="match status" value="1"/>
</dbReference>
<dbReference type="SUPFAM" id="SSF51126">
    <property type="entry name" value="Pectin lyase-like"/>
    <property type="match status" value="1"/>
</dbReference>
<evidence type="ECO:0000256" key="4">
    <source>
        <dbReference type="RuleBase" id="RU361169"/>
    </source>
</evidence>
<evidence type="ECO:0000256" key="5">
    <source>
        <dbReference type="SAM" id="MobiDB-lite"/>
    </source>
</evidence>
<reference evidence="8 9" key="1">
    <citation type="submission" date="2019-03" db="EMBL/GenBank/DDBJ databases">
        <title>Genomic Encyclopedia of Type Strains, Phase IV (KMG-IV): sequencing the most valuable type-strain genomes for metagenomic binning, comparative biology and taxonomic classification.</title>
        <authorList>
            <person name="Goeker M."/>
        </authorList>
    </citation>
    <scope>NUCLEOTIDE SEQUENCE [LARGE SCALE GENOMIC DNA]</scope>
    <source>
        <strain evidence="8 9">DSM 100059</strain>
    </source>
</reference>
<keyword evidence="6" id="KW-0732">Signal</keyword>
<dbReference type="GO" id="GO:0005975">
    <property type="term" value="P:carbohydrate metabolic process"/>
    <property type="evidence" value="ECO:0007669"/>
    <property type="project" value="InterPro"/>
</dbReference>
<dbReference type="InterPro" id="IPR011050">
    <property type="entry name" value="Pectin_lyase_fold/virulence"/>
</dbReference>
<dbReference type="Proteomes" id="UP000294498">
    <property type="component" value="Unassembled WGS sequence"/>
</dbReference>
<gene>
    <name evidence="8" type="ORF">EDB95_2408</name>
</gene>
<organism evidence="8 9">
    <name type="scientific">Dinghuibacter silviterrae</name>
    <dbReference type="NCBI Taxonomy" id="1539049"/>
    <lineage>
        <taxon>Bacteria</taxon>
        <taxon>Pseudomonadati</taxon>
        <taxon>Bacteroidota</taxon>
        <taxon>Chitinophagia</taxon>
        <taxon>Chitinophagales</taxon>
        <taxon>Chitinophagaceae</taxon>
        <taxon>Dinghuibacter</taxon>
    </lineage>
</organism>
<evidence type="ECO:0000256" key="6">
    <source>
        <dbReference type="SAM" id="SignalP"/>
    </source>
</evidence>
<dbReference type="SMART" id="SM00710">
    <property type="entry name" value="PbH1"/>
    <property type="match status" value="5"/>
</dbReference>
<feature type="region of interest" description="Disordered" evidence="5">
    <location>
        <begin position="27"/>
        <end position="49"/>
    </location>
</feature>
<dbReference type="InterPro" id="IPR006626">
    <property type="entry name" value="PbH1"/>
</dbReference>
<feature type="signal peptide" evidence="6">
    <location>
        <begin position="1"/>
        <end position="20"/>
    </location>
</feature>
<dbReference type="Gene3D" id="2.160.20.10">
    <property type="entry name" value="Single-stranded right-handed beta-helix, Pectin lyase-like"/>
    <property type="match status" value="1"/>
</dbReference>
<feature type="chain" id="PRO_5020559115" evidence="6">
    <location>
        <begin position="21"/>
        <end position="539"/>
    </location>
</feature>
<dbReference type="EMBL" id="SODV01000001">
    <property type="protein sequence ID" value="TDX01374.1"/>
    <property type="molecule type" value="Genomic_DNA"/>
</dbReference>
<dbReference type="AlphaFoldDB" id="A0A4R8DSX0"/>
<accession>A0A4R8DSX0</accession>
<proteinExistence type="inferred from homology"/>
<evidence type="ECO:0000313" key="8">
    <source>
        <dbReference type="EMBL" id="TDX01374.1"/>
    </source>
</evidence>
<dbReference type="PANTHER" id="PTHR31339">
    <property type="entry name" value="PECTIN LYASE-RELATED"/>
    <property type="match status" value="1"/>
</dbReference>
<dbReference type="InterPro" id="IPR000743">
    <property type="entry name" value="Glyco_hydro_28"/>
</dbReference>
<evidence type="ECO:0000256" key="3">
    <source>
        <dbReference type="ARBA" id="ARBA00023295"/>
    </source>
</evidence>
<evidence type="ECO:0000256" key="2">
    <source>
        <dbReference type="ARBA" id="ARBA00022801"/>
    </source>
</evidence>
<dbReference type="GO" id="GO:0004650">
    <property type="term" value="F:polygalacturonase activity"/>
    <property type="evidence" value="ECO:0007669"/>
    <property type="project" value="InterPro"/>
</dbReference>
<name>A0A4R8DSX0_9BACT</name>
<evidence type="ECO:0000313" key="9">
    <source>
        <dbReference type="Proteomes" id="UP000294498"/>
    </source>
</evidence>
<sequence>MEKYILALLGLLMAGAPAGAQNAAAPAHRAATAAPGPERRSATAPTRPTVAPATTAVPFYNVLAYGAIADSAHSCTAAIKAAIDAAERAGGGTVYFPAGHYLTGPIRLRSHLTLFLDAGAELDFSDRFEDYLPMVPSRWEGTSVHNFSPLLYAFGDSCITITGRGTVNGNGRRWWDFAMGKGDTSGRAHWAAIFTANNVGIVKPDDSAWMERGFLRPPCVQFLHCSNVLLQGVTFRNPPFWTINPEFCTNVTVTGVTIANPKSPNTDGINPESCRYVHISDCHISAGDDCVTIKSGKDRDGRNLAAPCEDITITNCTMLAGHGGVTIGSEMSGDVRRVVVSNCVFDGTDRGIRIKTGRGRGGIVEDVRVENVIMDHIKTQAIVLDMQYGGSRPEAVSERTPRFQNFTFSHITGSAAVAGLINGLEEMPPDDIVLDDVQLEAETGFVLHHAGRVAFHQVRIHTRRGPAVDADSVRQLELDGVTDPQPLQGVPVLRLGRVDRVLVHNCWAAEGTDIFLQSEGKVFLLANELGRAKVVEGKP</sequence>
<protein>
    <submittedName>
        <fullName evidence="8">Polygalacturonase</fullName>
    </submittedName>
</protein>
<keyword evidence="2 4" id="KW-0378">Hydrolase</keyword>
<dbReference type="PANTHER" id="PTHR31339:SF9">
    <property type="entry name" value="PLASMIN AND FIBRONECTIN-BINDING PROTEIN A"/>
    <property type="match status" value="1"/>
</dbReference>
<feature type="domain" description="Rhamnogalacturonase A/B/Epimerase-like pectate lyase" evidence="7">
    <location>
        <begin position="59"/>
        <end position="115"/>
    </location>
</feature>
<dbReference type="Pfam" id="PF12708">
    <property type="entry name" value="Pect-lyase_RHGA_epim"/>
    <property type="match status" value="1"/>
</dbReference>
<comment type="caution">
    <text evidence="8">The sequence shown here is derived from an EMBL/GenBank/DDBJ whole genome shotgun (WGS) entry which is preliminary data.</text>
</comment>
<dbReference type="InterPro" id="IPR012334">
    <property type="entry name" value="Pectin_lyas_fold"/>
</dbReference>
<dbReference type="InterPro" id="IPR024535">
    <property type="entry name" value="RHGA/B-epi-like_pectate_lyase"/>
</dbReference>
<dbReference type="RefSeq" id="WP_211352090.1">
    <property type="nucleotide sequence ID" value="NZ_SODV01000001.1"/>
</dbReference>
<dbReference type="InterPro" id="IPR051801">
    <property type="entry name" value="GH28_Enzymes"/>
</dbReference>
<comment type="similarity">
    <text evidence="1 4">Belongs to the glycosyl hydrolase 28 family.</text>
</comment>
<evidence type="ECO:0000259" key="7">
    <source>
        <dbReference type="Pfam" id="PF12708"/>
    </source>
</evidence>
<keyword evidence="3 4" id="KW-0326">Glycosidase</keyword>
<evidence type="ECO:0000256" key="1">
    <source>
        <dbReference type="ARBA" id="ARBA00008834"/>
    </source>
</evidence>